<keyword evidence="2" id="KW-1185">Reference proteome</keyword>
<evidence type="ECO:0000313" key="2">
    <source>
        <dbReference type="Proteomes" id="UP000499080"/>
    </source>
</evidence>
<dbReference type="EMBL" id="BGPR01000166">
    <property type="protein sequence ID" value="GBM01179.1"/>
    <property type="molecule type" value="Genomic_DNA"/>
</dbReference>
<evidence type="ECO:0000313" key="1">
    <source>
        <dbReference type="EMBL" id="GBM01179.1"/>
    </source>
</evidence>
<proteinExistence type="predicted"/>
<dbReference type="AlphaFoldDB" id="A0A4Y2CA39"/>
<reference evidence="1 2" key="1">
    <citation type="journal article" date="2019" name="Sci. Rep.">
        <title>Orb-weaving spider Araneus ventricosus genome elucidates the spidroin gene catalogue.</title>
        <authorList>
            <person name="Kono N."/>
            <person name="Nakamura H."/>
            <person name="Ohtoshi R."/>
            <person name="Moran D.A.P."/>
            <person name="Shinohara A."/>
            <person name="Yoshida Y."/>
            <person name="Fujiwara M."/>
            <person name="Mori M."/>
            <person name="Tomita M."/>
            <person name="Arakawa K."/>
        </authorList>
    </citation>
    <scope>NUCLEOTIDE SEQUENCE [LARGE SCALE GENOMIC DNA]</scope>
</reference>
<organism evidence="1 2">
    <name type="scientific">Araneus ventricosus</name>
    <name type="common">Orbweaver spider</name>
    <name type="synonym">Epeira ventricosa</name>
    <dbReference type="NCBI Taxonomy" id="182803"/>
    <lineage>
        <taxon>Eukaryota</taxon>
        <taxon>Metazoa</taxon>
        <taxon>Ecdysozoa</taxon>
        <taxon>Arthropoda</taxon>
        <taxon>Chelicerata</taxon>
        <taxon>Arachnida</taxon>
        <taxon>Araneae</taxon>
        <taxon>Araneomorphae</taxon>
        <taxon>Entelegynae</taxon>
        <taxon>Araneoidea</taxon>
        <taxon>Araneidae</taxon>
        <taxon>Araneus</taxon>
    </lineage>
</organism>
<name>A0A4Y2CA39_ARAVE</name>
<gene>
    <name evidence="1" type="ORF">AVEN_253589_1</name>
</gene>
<protein>
    <submittedName>
        <fullName evidence="1">Uncharacterized protein</fullName>
    </submittedName>
</protein>
<sequence>MTRTTPDPSSSFRTVLAGGRLAHDVRFNVHQGRIHGGASVELGFEPGVSQWNFQWQRMKERWCVHLVTTDRRGSAACRSGLDKKAPVLTQRAHPETAIDIPTSICHHHHRQIVR</sequence>
<accession>A0A4Y2CA39</accession>
<comment type="caution">
    <text evidence="1">The sequence shown here is derived from an EMBL/GenBank/DDBJ whole genome shotgun (WGS) entry which is preliminary data.</text>
</comment>
<dbReference type="Proteomes" id="UP000499080">
    <property type="component" value="Unassembled WGS sequence"/>
</dbReference>